<name>A0A9P6RL00_9FUNG</name>
<gene>
    <name evidence="1" type="ORF">BGZ97_011412</name>
</gene>
<dbReference type="Gene3D" id="3.80.10.10">
    <property type="entry name" value="Ribonuclease Inhibitor"/>
    <property type="match status" value="2"/>
</dbReference>
<comment type="caution">
    <text evidence="1">The sequence shown here is derived from an EMBL/GenBank/DDBJ whole genome shotgun (WGS) entry which is preliminary data.</text>
</comment>
<evidence type="ECO:0000313" key="2">
    <source>
        <dbReference type="Proteomes" id="UP000823405"/>
    </source>
</evidence>
<keyword evidence="2" id="KW-1185">Reference proteome</keyword>
<dbReference type="AlphaFoldDB" id="A0A9P6RL00"/>
<organism evidence="1 2">
    <name type="scientific">Linnemannia gamsii</name>
    <dbReference type="NCBI Taxonomy" id="64522"/>
    <lineage>
        <taxon>Eukaryota</taxon>
        <taxon>Fungi</taxon>
        <taxon>Fungi incertae sedis</taxon>
        <taxon>Mucoromycota</taxon>
        <taxon>Mortierellomycotina</taxon>
        <taxon>Mortierellomycetes</taxon>
        <taxon>Mortierellales</taxon>
        <taxon>Mortierellaceae</taxon>
        <taxon>Linnemannia</taxon>
    </lineage>
</organism>
<evidence type="ECO:0000313" key="1">
    <source>
        <dbReference type="EMBL" id="KAG0321414.1"/>
    </source>
</evidence>
<reference evidence="1" key="1">
    <citation type="journal article" date="2020" name="Fungal Divers.">
        <title>Resolving the Mortierellaceae phylogeny through synthesis of multi-gene phylogenetics and phylogenomics.</title>
        <authorList>
            <person name="Vandepol N."/>
            <person name="Liber J."/>
            <person name="Desiro A."/>
            <person name="Na H."/>
            <person name="Kennedy M."/>
            <person name="Barry K."/>
            <person name="Grigoriev I.V."/>
            <person name="Miller A.N."/>
            <person name="O'Donnell K."/>
            <person name="Stajich J.E."/>
            <person name="Bonito G."/>
        </authorList>
    </citation>
    <scope>NUCLEOTIDE SEQUENCE</scope>
    <source>
        <strain evidence="1">NVP60</strain>
    </source>
</reference>
<dbReference type="InterPro" id="IPR032675">
    <property type="entry name" value="LRR_dom_sf"/>
</dbReference>
<dbReference type="EMBL" id="JAAAIN010000064">
    <property type="protein sequence ID" value="KAG0321414.1"/>
    <property type="molecule type" value="Genomic_DNA"/>
</dbReference>
<accession>A0A9P6RL00</accession>
<dbReference type="OrthoDB" id="2419464at2759"/>
<protein>
    <recommendedName>
        <fullName evidence="3">F-box domain-containing protein</fullName>
    </recommendedName>
</protein>
<dbReference type="Proteomes" id="UP000823405">
    <property type="component" value="Unassembled WGS sequence"/>
</dbReference>
<dbReference type="SUPFAM" id="SSF52047">
    <property type="entry name" value="RNI-like"/>
    <property type="match status" value="1"/>
</dbReference>
<sequence length="552" mass="61331">MESAGAPFLTLELLTMVGSHLSTDSLARALTVNEAFYDAFTPLLYRALNWQHTDRILSARATAFAGLFNNARHVRSISMSGEFCIRLVHGFIKHINSSSNTATLDLPEWIGLLGPSDDVQTVVPLLPFPCLTRLTCQTRMDSYLKSRELKENYYNGIFLAQVAIVVRYSPHLTHLDLGDIRINNEQDLNFISTILARSVNLETIELKLSTPDKNLEDKVVPSIFFSCPSRVKNLDISLNSTRQPIASPSSSIFAGMEGLPMKRQDPLLQLTTLRLRHERGFDSDVLCSIFDHCPDLTTLDIPYLRNTQDAEGVGRHIANGCPKLAGLTCDVIYLCEETERVGLEASELLGAAIINAMPQDQLVSISFSGRRTSDSYLNSSLLRHGASLTTITFDDCRTICNKDIKAILRQCSVLKVLVITSESNRTIEIGARDLATCEWASNAIQELRVTVSFGTIAEIKAMRTSPTDPLESVITEKQKNGKTALGLLYRRIKSLVDLKELELTVYLHDDGPSPQWPVFSGPGCLMGGEAKTGEPFKFVRQDWSEYMQGVMY</sequence>
<evidence type="ECO:0008006" key="3">
    <source>
        <dbReference type="Google" id="ProtNLM"/>
    </source>
</evidence>
<proteinExistence type="predicted"/>